<dbReference type="EMBL" id="LT629766">
    <property type="protein sequence ID" value="SDS51125.1"/>
    <property type="molecule type" value="Genomic_DNA"/>
</dbReference>
<dbReference type="GO" id="GO:0016491">
    <property type="term" value="F:oxidoreductase activity"/>
    <property type="evidence" value="ECO:0007669"/>
    <property type="project" value="UniProtKB-KW"/>
</dbReference>
<dbReference type="InterPro" id="IPR013149">
    <property type="entry name" value="ADH-like_C"/>
</dbReference>
<protein>
    <submittedName>
        <fullName evidence="7">L-gulonate 5-dehydrogenase</fullName>
    </submittedName>
</protein>
<keyword evidence="3 5" id="KW-0862">Zinc</keyword>
<dbReference type="SMART" id="SM00829">
    <property type="entry name" value="PKS_ER"/>
    <property type="match status" value="1"/>
</dbReference>
<dbReference type="InterPro" id="IPR013154">
    <property type="entry name" value="ADH-like_N"/>
</dbReference>
<evidence type="ECO:0000256" key="2">
    <source>
        <dbReference type="ARBA" id="ARBA00022723"/>
    </source>
</evidence>
<evidence type="ECO:0000313" key="7">
    <source>
        <dbReference type="EMBL" id="SDS51125.1"/>
    </source>
</evidence>
<keyword evidence="4" id="KW-0560">Oxidoreductase</keyword>
<reference evidence="8" key="1">
    <citation type="submission" date="2016-10" db="EMBL/GenBank/DDBJ databases">
        <authorList>
            <person name="Varghese N."/>
            <person name="Submissions S."/>
        </authorList>
    </citation>
    <scope>NUCLEOTIDE SEQUENCE [LARGE SCALE GENOMIC DNA]</scope>
    <source>
        <strain evidence="8">DSM 23676</strain>
    </source>
</reference>
<dbReference type="GO" id="GO:0008270">
    <property type="term" value="F:zinc ion binding"/>
    <property type="evidence" value="ECO:0007669"/>
    <property type="project" value="InterPro"/>
</dbReference>
<dbReference type="InterPro" id="IPR020843">
    <property type="entry name" value="ER"/>
</dbReference>
<evidence type="ECO:0000256" key="1">
    <source>
        <dbReference type="ARBA" id="ARBA00001947"/>
    </source>
</evidence>
<sequence length="346" mass="36597">MLTVRTVSARSLEYVETDRPEPGIDEVLVQVEHVTLCGTDLHIWEDDYTSELPLVQGHEIAGTVVALGPQAAGVEVGQRVVIDPLISCGECRACRRGRSNVCPNLVVLGCYCDGGFTEYLSVAAKRLHPLPADLPTELGPVAEPAAISLEAVTRGQASADDTVLVLGAGPIGLLATLALNDLGATVITADTVPDRLSMATDMGSDGTLLIDPNAEFPTAELDRLIGKSAPDGPDLVIEATGVPASLENALRAVAPAGRVVQVGISAHPTSFPLNIVPFKEIDLLGSRNSQGLMPEALTLIDRHTEQVRSLITHRFDIADLDAAFATMSDRSQRVGKILIDLPRRTA</sequence>
<dbReference type="PANTHER" id="PTHR43401:SF2">
    <property type="entry name" value="L-THREONINE 3-DEHYDROGENASE"/>
    <property type="match status" value="1"/>
</dbReference>
<dbReference type="SUPFAM" id="SSF50129">
    <property type="entry name" value="GroES-like"/>
    <property type="match status" value="1"/>
</dbReference>
<dbReference type="Proteomes" id="UP000199597">
    <property type="component" value="Chromosome I"/>
</dbReference>
<accession>A0A1H1ST67</accession>
<keyword evidence="2 5" id="KW-0479">Metal-binding</keyword>
<comment type="similarity">
    <text evidence="5">Belongs to the zinc-containing alcohol dehydrogenase family.</text>
</comment>
<dbReference type="InterPro" id="IPR036291">
    <property type="entry name" value="NAD(P)-bd_dom_sf"/>
</dbReference>
<dbReference type="PANTHER" id="PTHR43401">
    <property type="entry name" value="L-THREONINE 3-DEHYDROGENASE"/>
    <property type="match status" value="1"/>
</dbReference>
<evidence type="ECO:0000256" key="3">
    <source>
        <dbReference type="ARBA" id="ARBA00022833"/>
    </source>
</evidence>
<evidence type="ECO:0000259" key="6">
    <source>
        <dbReference type="SMART" id="SM00829"/>
    </source>
</evidence>
<dbReference type="InterPro" id="IPR050129">
    <property type="entry name" value="Zn_alcohol_dh"/>
</dbReference>
<dbReference type="AlphaFoldDB" id="A0A1H1ST67"/>
<dbReference type="Gene3D" id="3.40.50.720">
    <property type="entry name" value="NAD(P)-binding Rossmann-like Domain"/>
    <property type="match status" value="1"/>
</dbReference>
<comment type="cofactor">
    <cofactor evidence="1 5">
        <name>Zn(2+)</name>
        <dbReference type="ChEBI" id="CHEBI:29105"/>
    </cofactor>
</comment>
<dbReference type="Pfam" id="PF08240">
    <property type="entry name" value="ADH_N"/>
    <property type="match status" value="1"/>
</dbReference>
<dbReference type="Pfam" id="PF00107">
    <property type="entry name" value="ADH_zinc_N"/>
    <property type="match status" value="1"/>
</dbReference>
<dbReference type="InterPro" id="IPR011032">
    <property type="entry name" value="GroES-like_sf"/>
</dbReference>
<gene>
    <name evidence="7" type="ORF">SAMN04489752_1868</name>
</gene>
<proteinExistence type="inferred from homology"/>
<keyword evidence="8" id="KW-1185">Reference proteome</keyword>
<feature type="domain" description="Enoyl reductase (ER)" evidence="6">
    <location>
        <begin position="8"/>
        <end position="339"/>
    </location>
</feature>
<dbReference type="Gene3D" id="3.90.180.10">
    <property type="entry name" value="Medium-chain alcohol dehydrogenases, catalytic domain"/>
    <property type="match status" value="1"/>
</dbReference>
<dbReference type="InterPro" id="IPR002328">
    <property type="entry name" value="ADH_Zn_CS"/>
</dbReference>
<organism evidence="7 8">
    <name type="scientific">Brevibacterium siliguriense</name>
    <dbReference type="NCBI Taxonomy" id="1136497"/>
    <lineage>
        <taxon>Bacteria</taxon>
        <taxon>Bacillati</taxon>
        <taxon>Actinomycetota</taxon>
        <taxon>Actinomycetes</taxon>
        <taxon>Micrococcales</taxon>
        <taxon>Brevibacteriaceae</taxon>
        <taxon>Brevibacterium</taxon>
    </lineage>
</organism>
<dbReference type="OrthoDB" id="3567264at2"/>
<dbReference type="SUPFAM" id="SSF51735">
    <property type="entry name" value="NAD(P)-binding Rossmann-fold domains"/>
    <property type="match status" value="1"/>
</dbReference>
<dbReference type="STRING" id="1136497.SAMN04489752_1868"/>
<evidence type="ECO:0000256" key="5">
    <source>
        <dbReference type="RuleBase" id="RU361277"/>
    </source>
</evidence>
<evidence type="ECO:0000313" key="8">
    <source>
        <dbReference type="Proteomes" id="UP000199597"/>
    </source>
</evidence>
<name>A0A1H1ST67_9MICO</name>
<dbReference type="PROSITE" id="PS00059">
    <property type="entry name" value="ADH_ZINC"/>
    <property type="match status" value="1"/>
</dbReference>
<evidence type="ECO:0000256" key="4">
    <source>
        <dbReference type="ARBA" id="ARBA00023002"/>
    </source>
</evidence>